<reference evidence="3 4" key="1">
    <citation type="submission" date="2018-08" db="EMBL/GenBank/DDBJ databases">
        <title>Genomic Encyclopedia of Archaeal and Bacterial Type Strains, Phase II (KMG-II): from individual species to whole genera.</title>
        <authorList>
            <person name="Goeker M."/>
        </authorList>
    </citation>
    <scope>NUCLEOTIDE SEQUENCE [LARGE SCALE GENOMIC DNA]</scope>
    <source>
        <strain evidence="3 4">DSM 45791</strain>
    </source>
</reference>
<dbReference type="InterPro" id="IPR013651">
    <property type="entry name" value="ATP-grasp_RimK-type"/>
</dbReference>
<dbReference type="Gene3D" id="3.30.470.20">
    <property type="entry name" value="ATP-grasp fold, B domain"/>
    <property type="match status" value="1"/>
</dbReference>
<dbReference type="SUPFAM" id="SSF56059">
    <property type="entry name" value="Glutathione synthetase ATP-binding domain-like"/>
    <property type="match status" value="1"/>
</dbReference>
<keyword evidence="1" id="KW-0067">ATP-binding</keyword>
<dbReference type="GO" id="GO:0046872">
    <property type="term" value="F:metal ion binding"/>
    <property type="evidence" value="ECO:0007669"/>
    <property type="project" value="InterPro"/>
</dbReference>
<accession>A0A3E0HHS1</accession>
<keyword evidence="4" id="KW-1185">Reference proteome</keyword>
<dbReference type="InterPro" id="IPR011761">
    <property type="entry name" value="ATP-grasp"/>
</dbReference>
<dbReference type="RefSeq" id="WP_116176108.1">
    <property type="nucleotide sequence ID" value="NZ_CP144375.1"/>
</dbReference>
<dbReference type="PANTHER" id="PTHR21621">
    <property type="entry name" value="RIBOSOMAL PROTEIN S6 MODIFICATION PROTEIN"/>
    <property type="match status" value="1"/>
</dbReference>
<evidence type="ECO:0000313" key="4">
    <source>
        <dbReference type="Proteomes" id="UP000256269"/>
    </source>
</evidence>
<sequence>MTILLWGLMRDLPLAAVHRQLRRLDAPVRFLDQRLVLDMALDIGDRDSVHVRGEEFDLDAVHAAYLRPHESARLPAVLATPPGSPERRHAVHVDQALNAWSDRTPAYVLNRPRAATSNGSKPYQLRAVAAVGFRVPHTLVTTDPLRAAEFLREHEDVIVKSVSGVRSRVRRVGRSDADRLADVANCPTQFQRRVSGVDVRVHVVGAELFATEISSAADDYRYARQLGCAEPTLTEIDLPDDVAARCRALSARLQLPVAGIDLRRTPDGEWFCFEVNPSPGFTYYESSTGQPIAAAVAGLLAAAALCRRRDPLHREEVPA</sequence>
<evidence type="ECO:0000256" key="1">
    <source>
        <dbReference type="PROSITE-ProRule" id="PRU00409"/>
    </source>
</evidence>
<name>A0A3E0HHS1_9PSEU</name>
<dbReference type="GO" id="GO:0005737">
    <property type="term" value="C:cytoplasm"/>
    <property type="evidence" value="ECO:0007669"/>
    <property type="project" value="TreeGrafter"/>
</dbReference>
<dbReference type="Pfam" id="PF08443">
    <property type="entry name" value="RimK"/>
    <property type="match status" value="1"/>
</dbReference>
<dbReference type="GO" id="GO:0018169">
    <property type="term" value="F:ribosomal S6-glutamic acid ligase activity"/>
    <property type="evidence" value="ECO:0007669"/>
    <property type="project" value="TreeGrafter"/>
</dbReference>
<protein>
    <submittedName>
        <fullName evidence="3">RimK-like ATP-grasp domain-containing protein</fullName>
    </submittedName>
</protein>
<dbReference type="GO" id="GO:0005524">
    <property type="term" value="F:ATP binding"/>
    <property type="evidence" value="ECO:0007669"/>
    <property type="project" value="UniProtKB-UniRule"/>
</dbReference>
<keyword evidence="1" id="KW-0547">Nucleotide-binding</keyword>
<proteinExistence type="predicted"/>
<dbReference type="EMBL" id="QUNO01000007">
    <property type="protein sequence ID" value="REH45932.1"/>
    <property type="molecule type" value="Genomic_DNA"/>
</dbReference>
<dbReference type="Proteomes" id="UP000256269">
    <property type="component" value="Unassembled WGS sequence"/>
</dbReference>
<comment type="caution">
    <text evidence="3">The sequence shown here is derived from an EMBL/GenBank/DDBJ whole genome shotgun (WGS) entry which is preliminary data.</text>
</comment>
<evidence type="ECO:0000259" key="2">
    <source>
        <dbReference type="PROSITE" id="PS50975"/>
    </source>
</evidence>
<gene>
    <name evidence="3" type="ORF">BCF44_10764</name>
</gene>
<evidence type="ECO:0000313" key="3">
    <source>
        <dbReference type="EMBL" id="REH45932.1"/>
    </source>
</evidence>
<dbReference type="GO" id="GO:0009432">
    <property type="term" value="P:SOS response"/>
    <property type="evidence" value="ECO:0007669"/>
    <property type="project" value="TreeGrafter"/>
</dbReference>
<dbReference type="PANTHER" id="PTHR21621:SF0">
    <property type="entry name" value="BETA-CITRYLGLUTAMATE SYNTHASE B-RELATED"/>
    <property type="match status" value="1"/>
</dbReference>
<feature type="domain" description="ATP-grasp" evidence="2">
    <location>
        <begin position="125"/>
        <end position="301"/>
    </location>
</feature>
<dbReference type="PROSITE" id="PS50975">
    <property type="entry name" value="ATP_GRASP"/>
    <property type="match status" value="1"/>
</dbReference>
<dbReference type="OrthoDB" id="9794735at2"/>
<organism evidence="3 4">
    <name type="scientific">Kutzneria buriramensis</name>
    <dbReference type="NCBI Taxonomy" id="1045776"/>
    <lineage>
        <taxon>Bacteria</taxon>
        <taxon>Bacillati</taxon>
        <taxon>Actinomycetota</taxon>
        <taxon>Actinomycetes</taxon>
        <taxon>Pseudonocardiales</taxon>
        <taxon>Pseudonocardiaceae</taxon>
        <taxon>Kutzneria</taxon>
    </lineage>
</organism>
<dbReference type="AlphaFoldDB" id="A0A3E0HHS1"/>